<gene>
    <name evidence="2" type="primary">rapZ_6</name>
    <name evidence="2" type="ORF">SDC9_135834</name>
</gene>
<dbReference type="InterPro" id="IPR053931">
    <property type="entry name" value="RapZ_C"/>
</dbReference>
<dbReference type="EMBL" id="VSSQ01036294">
    <property type="protein sequence ID" value="MPM88730.1"/>
    <property type="molecule type" value="Genomic_DNA"/>
</dbReference>
<dbReference type="PANTHER" id="PTHR30448:SF0">
    <property type="entry name" value="RNASE ADAPTER PROTEIN RAPZ"/>
    <property type="match status" value="1"/>
</dbReference>
<evidence type="ECO:0000259" key="1">
    <source>
        <dbReference type="Pfam" id="PF22740"/>
    </source>
</evidence>
<dbReference type="InterPro" id="IPR005337">
    <property type="entry name" value="RapZ-like"/>
</dbReference>
<organism evidence="2">
    <name type="scientific">bioreactor metagenome</name>
    <dbReference type="NCBI Taxonomy" id="1076179"/>
    <lineage>
        <taxon>unclassified sequences</taxon>
        <taxon>metagenomes</taxon>
        <taxon>ecological metagenomes</taxon>
    </lineage>
</organism>
<dbReference type="PANTHER" id="PTHR30448">
    <property type="entry name" value="RNASE ADAPTER PROTEIN RAPZ"/>
    <property type="match status" value="1"/>
</dbReference>
<reference evidence="2" key="1">
    <citation type="submission" date="2019-08" db="EMBL/GenBank/DDBJ databases">
        <authorList>
            <person name="Kucharzyk K."/>
            <person name="Murdoch R.W."/>
            <person name="Higgins S."/>
            <person name="Loffler F."/>
        </authorList>
    </citation>
    <scope>NUCLEOTIDE SEQUENCE</scope>
</reference>
<comment type="caution">
    <text evidence="2">The sequence shown here is derived from an EMBL/GenBank/DDBJ whole genome shotgun (WGS) entry which is preliminary data.</text>
</comment>
<sequence length="134" mass="15406">MTLLFCSFGYKRGVPVDADFVLDMRFMTNPFYIPELRPLSGLDLPVQTFVSSQPLVKEFFDGVQKMLDALIPLYLEQDKHILRVCFGCTGGRHRSVAAAEEMAKRFVQHGMNVRIYHRDLTVEAADIKDRFEKC</sequence>
<name>A0A645DGX9_9ZZZZ</name>
<protein>
    <submittedName>
        <fullName evidence="2">RNase adapter protein RapZ</fullName>
    </submittedName>
</protein>
<accession>A0A645DGX9</accession>
<dbReference type="Pfam" id="PF22740">
    <property type="entry name" value="PapZ_C"/>
    <property type="match status" value="1"/>
</dbReference>
<dbReference type="AlphaFoldDB" id="A0A645DGX9"/>
<feature type="domain" description="RapZ C-terminal" evidence="1">
    <location>
        <begin position="1"/>
        <end position="120"/>
    </location>
</feature>
<proteinExistence type="predicted"/>
<dbReference type="GO" id="GO:0005524">
    <property type="term" value="F:ATP binding"/>
    <property type="evidence" value="ECO:0007669"/>
    <property type="project" value="InterPro"/>
</dbReference>
<evidence type="ECO:0000313" key="2">
    <source>
        <dbReference type="EMBL" id="MPM88730.1"/>
    </source>
</evidence>